<dbReference type="RefSeq" id="WP_053223280.1">
    <property type="nucleotide sequence ID" value="NZ_JSVA01000008.1"/>
</dbReference>
<feature type="transmembrane region" description="Helical" evidence="1">
    <location>
        <begin position="54"/>
        <end position="72"/>
    </location>
</feature>
<accession>A0A0L8AMC0</accession>
<feature type="transmembrane region" description="Helical" evidence="1">
    <location>
        <begin position="130"/>
        <end position="148"/>
    </location>
</feature>
<name>A0A0L8AMC0_9BACT</name>
<comment type="caution">
    <text evidence="2">The sequence shown here is derived from an EMBL/GenBank/DDBJ whole genome shotgun (WGS) entry which is preliminary data.</text>
</comment>
<dbReference type="Proteomes" id="UP000036908">
    <property type="component" value="Unassembled WGS sequence"/>
</dbReference>
<evidence type="ECO:0000313" key="2">
    <source>
        <dbReference type="EMBL" id="KOF03325.1"/>
    </source>
</evidence>
<keyword evidence="1" id="KW-1133">Transmembrane helix</keyword>
<keyword evidence="3" id="KW-1185">Reference proteome</keyword>
<protein>
    <recommendedName>
        <fullName evidence="4">DUF202 domain-containing protein</fullName>
    </recommendedName>
</protein>
<organism evidence="2 3">
    <name type="scientific">Roseivirga seohaensis subsp. aquiponti</name>
    <dbReference type="NCBI Taxonomy" id="1566026"/>
    <lineage>
        <taxon>Bacteria</taxon>
        <taxon>Pseudomonadati</taxon>
        <taxon>Bacteroidota</taxon>
        <taxon>Cytophagia</taxon>
        <taxon>Cytophagales</taxon>
        <taxon>Roseivirgaceae</taxon>
        <taxon>Roseivirga</taxon>
    </lineage>
</organism>
<dbReference type="OrthoDB" id="796230at2"/>
<sequence>MENNKDTTLEEINKTLKEINSRQELSELFGKSDRRVENSLNQIQNSFDRIHDRAFNFNNILLGAYLVLGTFPNESPKLELWTIIFPLIILSYLIFIEYRQMEIHRFASREQQWTSVERDEYISRIKGQTLYSLFGLVLSVLCLAYLIFNLA</sequence>
<dbReference type="PATRIC" id="fig|1566026.4.peg.3543"/>
<feature type="transmembrane region" description="Helical" evidence="1">
    <location>
        <begin position="78"/>
        <end position="96"/>
    </location>
</feature>
<proteinExistence type="predicted"/>
<keyword evidence="1" id="KW-0812">Transmembrane</keyword>
<keyword evidence="1" id="KW-0472">Membrane</keyword>
<evidence type="ECO:0008006" key="4">
    <source>
        <dbReference type="Google" id="ProtNLM"/>
    </source>
</evidence>
<reference evidence="3" key="1">
    <citation type="submission" date="2014-11" db="EMBL/GenBank/DDBJ databases">
        <title>Genome sequencing of Roseivirga sp. D-25.</title>
        <authorList>
            <person name="Selvaratnam C."/>
            <person name="Thevarajoo S."/>
            <person name="Goh K.M."/>
            <person name="Eee R."/>
            <person name="Chan K.-G."/>
            <person name="Chong C.S."/>
        </authorList>
    </citation>
    <scope>NUCLEOTIDE SEQUENCE [LARGE SCALE GENOMIC DNA]</scope>
    <source>
        <strain evidence="3">D-25</strain>
    </source>
</reference>
<dbReference type="AlphaFoldDB" id="A0A0L8AMC0"/>
<dbReference type="EMBL" id="JSVA01000008">
    <property type="protein sequence ID" value="KOF03325.1"/>
    <property type="molecule type" value="Genomic_DNA"/>
</dbReference>
<gene>
    <name evidence="2" type="ORF">OB69_08550</name>
</gene>
<evidence type="ECO:0000256" key="1">
    <source>
        <dbReference type="SAM" id="Phobius"/>
    </source>
</evidence>
<evidence type="ECO:0000313" key="3">
    <source>
        <dbReference type="Proteomes" id="UP000036908"/>
    </source>
</evidence>